<dbReference type="GO" id="GO:0005524">
    <property type="term" value="F:ATP binding"/>
    <property type="evidence" value="ECO:0007669"/>
    <property type="project" value="UniProtKB-KW"/>
</dbReference>
<evidence type="ECO:0000256" key="10">
    <source>
        <dbReference type="ARBA" id="ARBA00022840"/>
    </source>
</evidence>
<feature type="transmembrane region" description="Helical" evidence="16">
    <location>
        <begin position="295"/>
        <end position="317"/>
    </location>
</feature>
<evidence type="ECO:0000256" key="15">
    <source>
        <dbReference type="SAM" id="Coils"/>
    </source>
</evidence>
<dbReference type="Gene3D" id="3.30.565.10">
    <property type="entry name" value="Histidine kinase-like ATPase, C-terminal domain"/>
    <property type="match status" value="1"/>
</dbReference>
<dbReference type="SMART" id="SM00387">
    <property type="entry name" value="HATPase_c"/>
    <property type="match status" value="1"/>
</dbReference>
<dbReference type="CDD" id="cd17546">
    <property type="entry name" value="REC_hyHK_CKI1_RcsC-like"/>
    <property type="match status" value="1"/>
</dbReference>
<evidence type="ECO:0000259" key="17">
    <source>
        <dbReference type="PROSITE" id="PS50109"/>
    </source>
</evidence>
<feature type="modified residue" description="4-aspartylphosphate" evidence="14">
    <location>
        <position position="776"/>
    </location>
</feature>
<dbReference type="FunFam" id="3.30.565.10:FF:000023">
    <property type="entry name" value="PAS domain-containing sensor histidine kinase"/>
    <property type="match status" value="1"/>
</dbReference>
<accession>A0A9D1RTK8</accession>
<dbReference type="Gene3D" id="3.40.50.2300">
    <property type="match status" value="1"/>
</dbReference>
<dbReference type="Pfam" id="PF00072">
    <property type="entry name" value="Response_reg"/>
    <property type="match status" value="1"/>
</dbReference>
<evidence type="ECO:0000256" key="13">
    <source>
        <dbReference type="ARBA" id="ARBA00024867"/>
    </source>
</evidence>
<dbReference type="Gene3D" id="1.10.287.130">
    <property type="match status" value="1"/>
</dbReference>
<keyword evidence="16" id="KW-1133">Transmembrane helix</keyword>
<dbReference type="GO" id="GO:0009927">
    <property type="term" value="F:histidine phosphotransfer kinase activity"/>
    <property type="evidence" value="ECO:0007669"/>
    <property type="project" value="TreeGrafter"/>
</dbReference>
<dbReference type="PANTHER" id="PTHR43047">
    <property type="entry name" value="TWO-COMPONENT HISTIDINE PROTEIN KINASE"/>
    <property type="match status" value="1"/>
</dbReference>
<dbReference type="Pfam" id="PF00512">
    <property type="entry name" value="HisKA"/>
    <property type="match status" value="1"/>
</dbReference>
<evidence type="ECO:0000259" key="18">
    <source>
        <dbReference type="PROSITE" id="PS50110"/>
    </source>
</evidence>
<evidence type="ECO:0000256" key="3">
    <source>
        <dbReference type="ARBA" id="ARBA00012438"/>
    </source>
</evidence>
<dbReference type="SUPFAM" id="SSF52172">
    <property type="entry name" value="CheY-like"/>
    <property type="match status" value="1"/>
</dbReference>
<keyword evidence="7" id="KW-0808">Transferase</keyword>
<keyword evidence="8" id="KW-0547">Nucleotide-binding</keyword>
<keyword evidence="12 16" id="KW-0472">Membrane</keyword>
<dbReference type="Gene3D" id="3.30.450.20">
    <property type="entry name" value="PAS domain"/>
    <property type="match status" value="2"/>
</dbReference>
<dbReference type="SMART" id="SM00388">
    <property type="entry name" value="HisKA"/>
    <property type="match status" value="1"/>
</dbReference>
<protein>
    <recommendedName>
        <fullName evidence="4">Stage 0 sporulation protein A homolog</fullName>
        <ecNumber evidence="3">2.7.13.3</ecNumber>
    </recommendedName>
</protein>
<name>A0A9D1RTK8_9FIRM</name>
<dbReference type="InterPro" id="IPR003661">
    <property type="entry name" value="HisK_dim/P_dom"/>
</dbReference>
<feature type="coiled-coil region" evidence="15">
    <location>
        <begin position="441"/>
        <end position="468"/>
    </location>
</feature>
<evidence type="ECO:0000313" key="20">
    <source>
        <dbReference type="Proteomes" id="UP000824192"/>
    </source>
</evidence>
<evidence type="ECO:0000256" key="16">
    <source>
        <dbReference type="SAM" id="Phobius"/>
    </source>
</evidence>
<dbReference type="SUPFAM" id="SSF55874">
    <property type="entry name" value="ATPase domain of HSP90 chaperone/DNA topoisomerase II/histidine kinase"/>
    <property type="match status" value="1"/>
</dbReference>
<dbReference type="CDD" id="cd12914">
    <property type="entry name" value="PDC1_DGC_like"/>
    <property type="match status" value="1"/>
</dbReference>
<dbReference type="AlphaFoldDB" id="A0A9D1RTK8"/>
<comment type="subcellular location">
    <subcellularLocation>
        <location evidence="2">Cell membrane</location>
    </subcellularLocation>
</comment>
<feature type="domain" description="Histidine kinase" evidence="17">
    <location>
        <begin position="478"/>
        <end position="699"/>
    </location>
</feature>
<dbReference type="GO" id="GO:0005886">
    <property type="term" value="C:plasma membrane"/>
    <property type="evidence" value="ECO:0007669"/>
    <property type="project" value="UniProtKB-SubCell"/>
</dbReference>
<dbReference type="InterPro" id="IPR036097">
    <property type="entry name" value="HisK_dim/P_sf"/>
</dbReference>
<dbReference type="Pfam" id="PF02518">
    <property type="entry name" value="HATPase_c"/>
    <property type="match status" value="1"/>
</dbReference>
<dbReference type="SMART" id="SM00448">
    <property type="entry name" value="REC"/>
    <property type="match status" value="1"/>
</dbReference>
<dbReference type="PRINTS" id="PR00344">
    <property type="entry name" value="BCTRLSENSOR"/>
</dbReference>
<keyword evidence="11" id="KW-0902">Two-component regulatory system</keyword>
<keyword evidence="15" id="KW-0175">Coiled coil</keyword>
<keyword evidence="9" id="KW-0418">Kinase</keyword>
<reference evidence="19" key="1">
    <citation type="journal article" date="2021" name="PeerJ">
        <title>Extensive microbial diversity within the chicken gut microbiome revealed by metagenomics and culture.</title>
        <authorList>
            <person name="Gilroy R."/>
            <person name="Ravi A."/>
            <person name="Getino M."/>
            <person name="Pursley I."/>
            <person name="Horton D.L."/>
            <person name="Alikhan N.F."/>
            <person name="Baker D."/>
            <person name="Gharbi K."/>
            <person name="Hall N."/>
            <person name="Watson M."/>
            <person name="Adriaenssens E.M."/>
            <person name="Foster-Nyarko E."/>
            <person name="Jarju S."/>
            <person name="Secka A."/>
            <person name="Antonio M."/>
            <person name="Oren A."/>
            <person name="Chaudhuri R.R."/>
            <person name="La Ragione R."/>
            <person name="Hildebrand F."/>
            <person name="Pallen M.J."/>
        </authorList>
    </citation>
    <scope>NUCLEOTIDE SEQUENCE</scope>
    <source>
        <strain evidence="19">ChiGjej6B6-1540</strain>
    </source>
</reference>
<dbReference type="InterPro" id="IPR036890">
    <property type="entry name" value="HATPase_C_sf"/>
</dbReference>
<keyword evidence="16" id="KW-0812">Transmembrane</keyword>
<evidence type="ECO:0000256" key="14">
    <source>
        <dbReference type="PROSITE-ProRule" id="PRU00169"/>
    </source>
</evidence>
<dbReference type="InterPro" id="IPR005467">
    <property type="entry name" value="His_kinase_dom"/>
</dbReference>
<dbReference type="InterPro" id="IPR001789">
    <property type="entry name" value="Sig_transdc_resp-reg_receiver"/>
</dbReference>
<dbReference type="CDD" id="cd00082">
    <property type="entry name" value="HisKA"/>
    <property type="match status" value="1"/>
</dbReference>
<dbReference type="Proteomes" id="UP000824192">
    <property type="component" value="Unassembled WGS sequence"/>
</dbReference>
<gene>
    <name evidence="19" type="ORF">H9868_00850</name>
</gene>
<dbReference type="InterPro" id="IPR004358">
    <property type="entry name" value="Sig_transdc_His_kin-like_C"/>
</dbReference>
<comment type="function">
    <text evidence="13">May play the central regulatory role in sporulation. It may be an element of the effector pathway responsible for the activation of sporulation genes in response to nutritional stress. Spo0A may act in concert with spo0H (a sigma factor) to control the expression of some genes that are critical to the sporulation process.</text>
</comment>
<evidence type="ECO:0000256" key="4">
    <source>
        <dbReference type="ARBA" id="ARBA00018672"/>
    </source>
</evidence>
<evidence type="ECO:0000256" key="6">
    <source>
        <dbReference type="ARBA" id="ARBA00022553"/>
    </source>
</evidence>
<dbReference type="EMBL" id="DXGA01000018">
    <property type="protein sequence ID" value="HIW93068.1"/>
    <property type="molecule type" value="Genomic_DNA"/>
</dbReference>
<dbReference type="PROSITE" id="PS50110">
    <property type="entry name" value="RESPONSE_REGULATORY"/>
    <property type="match status" value="1"/>
</dbReference>
<dbReference type="InterPro" id="IPR011006">
    <property type="entry name" value="CheY-like_superfamily"/>
</dbReference>
<evidence type="ECO:0000256" key="1">
    <source>
        <dbReference type="ARBA" id="ARBA00000085"/>
    </source>
</evidence>
<sequence length="847" mass="95322">MKGRDTEKRHSLAVFKRMLKQGRYSLAILILFTILVLLSRVAIEEIILNNVQHMGESLAQSYSTEEERNMIGYQLLLELGASYVSEDAVSYMDQDTLELYLKRYFQDAIHVMGEGVIDPYAVVNGEIVAANPWTGDSVYDVSETEWYRKALEADGKVIFTNAYTDVISGKAVITAAVKGEGTNNVVAFDVFPENFRVEDNRQELPEGSSYFLCDSNGTLLYRESAVNGTEEEISAYIKRLFDAIQSGDLDAADAYITDIVGEKRGIYYNEAENGWVSIITIPYTSILAEFGQLRFWTVGILTIFWVLGGIMTIRSYLLNRDMERTNETVRVLGNSYYAIYRVNYRHGTYDMIKGSDYIRAHLPLHGAYDELMATLGKVIHQNIYQDFKDAFSLEHLQELVQKRVRDFGGDFLRRFNGQYRWVNVRALFDESLSVGEVVLCFREVDEEKQAELRQMEFLENTLQTMKESEASKDRFFSNMSHDMRTPLNAILGLSQLAQDHVDDPVRTADYLDKINHSSHQLLELINDILELSKIEQGKLSFNESEFDLRRYIEDCCSSFQFQAERENKAFSISFRIQDQEVIGDPQRLGQVLNNLLSNAVKFTGAGGSVRVDVVQMEPGPHAKYQITVTDTGVGMSEKFLEKLFLPYERDTQFGAKNISGTGLGMPIAKSIVQHMGGRITVESTLGEGTTFTVTLPFQTPRGDAAPQKETQQVQTEEYQLDGKLMLVAEDNELNMEITTEILRSQGAQILQAWNGREALEVFEQSQPFGIDAILMDMQMPEMNGCEAAKAIRALDRADAQSVPIIAVTANAFAEDIAATAAAGMNAHVSKPIDFEVLKQTLRDLAGG</sequence>
<dbReference type="EC" id="2.7.13.3" evidence="3"/>
<evidence type="ECO:0000256" key="7">
    <source>
        <dbReference type="ARBA" id="ARBA00022679"/>
    </source>
</evidence>
<keyword evidence="6 14" id="KW-0597">Phosphoprotein</keyword>
<comment type="caution">
    <text evidence="19">The sequence shown here is derived from an EMBL/GenBank/DDBJ whole genome shotgun (WGS) entry which is preliminary data.</text>
</comment>
<dbReference type="PROSITE" id="PS50109">
    <property type="entry name" value="HIS_KIN"/>
    <property type="match status" value="1"/>
</dbReference>
<evidence type="ECO:0000256" key="12">
    <source>
        <dbReference type="ARBA" id="ARBA00023136"/>
    </source>
</evidence>
<proteinExistence type="predicted"/>
<reference evidence="19" key="2">
    <citation type="submission" date="2021-04" db="EMBL/GenBank/DDBJ databases">
        <authorList>
            <person name="Gilroy R."/>
        </authorList>
    </citation>
    <scope>NUCLEOTIDE SEQUENCE</scope>
    <source>
        <strain evidence="19">ChiGjej6B6-1540</strain>
    </source>
</reference>
<evidence type="ECO:0000256" key="2">
    <source>
        <dbReference type="ARBA" id="ARBA00004236"/>
    </source>
</evidence>
<keyword evidence="10" id="KW-0067">ATP-binding</keyword>
<dbReference type="InterPro" id="IPR003594">
    <property type="entry name" value="HATPase_dom"/>
</dbReference>
<dbReference type="GO" id="GO:0000155">
    <property type="term" value="F:phosphorelay sensor kinase activity"/>
    <property type="evidence" value="ECO:0007669"/>
    <property type="project" value="InterPro"/>
</dbReference>
<keyword evidence="5" id="KW-1003">Cell membrane</keyword>
<dbReference type="SUPFAM" id="SSF47384">
    <property type="entry name" value="Homodimeric domain of signal transducing histidine kinase"/>
    <property type="match status" value="1"/>
</dbReference>
<evidence type="ECO:0000256" key="8">
    <source>
        <dbReference type="ARBA" id="ARBA00022741"/>
    </source>
</evidence>
<evidence type="ECO:0000313" key="19">
    <source>
        <dbReference type="EMBL" id="HIW93068.1"/>
    </source>
</evidence>
<evidence type="ECO:0000256" key="5">
    <source>
        <dbReference type="ARBA" id="ARBA00022475"/>
    </source>
</evidence>
<dbReference type="PANTHER" id="PTHR43047:SF66">
    <property type="entry name" value="HISKA"/>
    <property type="match status" value="1"/>
</dbReference>
<evidence type="ECO:0000256" key="9">
    <source>
        <dbReference type="ARBA" id="ARBA00022777"/>
    </source>
</evidence>
<feature type="domain" description="Response regulatory" evidence="18">
    <location>
        <begin position="724"/>
        <end position="845"/>
    </location>
</feature>
<evidence type="ECO:0000256" key="11">
    <source>
        <dbReference type="ARBA" id="ARBA00023012"/>
    </source>
</evidence>
<comment type="catalytic activity">
    <reaction evidence="1">
        <text>ATP + protein L-histidine = ADP + protein N-phospho-L-histidine.</text>
        <dbReference type="EC" id="2.7.13.3"/>
    </reaction>
</comment>
<organism evidence="19 20">
    <name type="scientific">Candidatus Flavonifractor merdipullorum</name>
    <dbReference type="NCBI Taxonomy" id="2838590"/>
    <lineage>
        <taxon>Bacteria</taxon>
        <taxon>Bacillati</taxon>
        <taxon>Bacillota</taxon>
        <taxon>Clostridia</taxon>
        <taxon>Eubacteriales</taxon>
        <taxon>Oscillospiraceae</taxon>
        <taxon>Flavonifractor</taxon>
    </lineage>
</organism>